<dbReference type="AlphaFoldDB" id="A0A9E4MYV1"/>
<dbReference type="Gene3D" id="3.10.620.30">
    <property type="match status" value="1"/>
</dbReference>
<protein>
    <recommendedName>
        <fullName evidence="3">Transglutaminase-like domain-containing protein</fullName>
    </recommendedName>
</protein>
<name>A0A9E4MYV1_9GAMM</name>
<evidence type="ECO:0000313" key="1">
    <source>
        <dbReference type="EMBL" id="MCG7938086.1"/>
    </source>
</evidence>
<evidence type="ECO:0000313" key="2">
    <source>
        <dbReference type="Proteomes" id="UP000886687"/>
    </source>
</evidence>
<dbReference type="Proteomes" id="UP000886687">
    <property type="component" value="Unassembled WGS sequence"/>
</dbReference>
<comment type="caution">
    <text evidence="1">The sequence shown here is derived from an EMBL/GenBank/DDBJ whole genome shotgun (WGS) entry which is preliminary data.</text>
</comment>
<evidence type="ECO:0008006" key="3">
    <source>
        <dbReference type="Google" id="ProtNLM"/>
    </source>
</evidence>
<gene>
    <name evidence="1" type="ORF">JAZ04_04400</name>
</gene>
<sequence>MNSKHDEHRSVTLRPLYGNEVTLTCDWAKFQAAAIRWSRSLRNRRRWLTSDAIIERRLQAVEQAAEIFIELKSPKKHQEIITRLANGGIVEVTLPPFESEGKDWALRIFPWEYFLSTLTRETRKAQQPALPFLITRVLPLEQSGNDYATIADDNILMVQCAPEPLEALYSFRSEVELMRINLDLKDWDFVLPNPNSAVLKDRIAAQSPGLVHLAGFDLHQALRYLPPQITDGVGRHEDGFIIADPQGVAVALKPEELAEIVNAGALKPALVSVNVYNSAARLCALAVAHGAKVAVGFQDEIDDHLAEIFFASLYRAWHNDPDTYILPAFQAAFEETRKLPDEYRMQGSGIVLWSNTSLLYQISGREQTLPLTELPSTGTGDGVGDLLLDITPYQRLNYAILHNRGHLFKQFNVTRTSRNSADKVHVEVVARVGAEEYPYRGSHSTGEVGKPEDIGKYIRIPLSWDYLRTLSETLRTTVYVRITAHDNVIEEKTYQVDVAPLEEWSDTNEDRIWLPSFVLPRDVAVIDAVAGARRYLSALSDDPNAGFDGYQSYGLYADDPYGPVDTQVRTIWTALVLDHRLQYINPPPSYYAKAQRVRSPSEVLRRSHGTCIDLTLLLAACLEYIEIHPVLFLIEGHAFPGYWRSPQQADYFVQGDYPDGETDADELTEDMGTPSWMYSKAHLERIYAFVSAGHLVPLESTLLTSNSGFFAACDAGIESLSDPGRFQFLIDVRRARSDPQGATPLPINNQMS</sequence>
<reference evidence="1" key="1">
    <citation type="journal article" date="2021" name="Proc. Natl. Acad. Sci. U.S.A.">
        <title>Global biogeography of chemosynthetic symbionts reveals both localized and globally distributed symbiont groups. .</title>
        <authorList>
            <person name="Osvatic J.T."/>
            <person name="Wilkins L.G.E."/>
            <person name="Leibrecht L."/>
            <person name="Leray M."/>
            <person name="Zauner S."/>
            <person name="Polzin J."/>
            <person name="Camacho Y."/>
            <person name="Gros O."/>
            <person name="van Gils J.A."/>
            <person name="Eisen J.A."/>
            <person name="Petersen J.M."/>
            <person name="Yuen B."/>
        </authorList>
    </citation>
    <scope>NUCLEOTIDE SEQUENCE</scope>
    <source>
        <strain evidence="1">MAGL173</strain>
    </source>
</reference>
<organism evidence="1 2">
    <name type="scientific">Candidatus Thiodiazotropha lotti</name>
    <dbReference type="NCBI Taxonomy" id="2792787"/>
    <lineage>
        <taxon>Bacteria</taxon>
        <taxon>Pseudomonadati</taxon>
        <taxon>Pseudomonadota</taxon>
        <taxon>Gammaproteobacteria</taxon>
        <taxon>Chromatiales</taxon>
        <taxon>Sedimenticolaceae</taxon>
        <taxon>Candidatus Thiodiazotropha</taxon>
    </lineage>
</organism>
<accession>A0A9E4MYV1</accession>
<dbReference type="EMBL" id="JAEPDI010000001">
    <property type="protein sequence ID" value="MCG7938086.1"/>
    <property type="molecule type" value="Genomic_DNA"/>
</dbReference>
<proteinExistence type="predicted"/>